<dbReference type="InterPro" id="IPR050680">
    <property type="entry name" value="YpeA/RimI_acetyltransf"/>
</dbReference>
<dbReference type="CDD" id="cd04301">
    <property type="entry name" value="NAT_SF"/>
    <property type="match status" value="1"/>
</dbReference>
<protein>
    <submittedName>
        <fullName evidence="4">Acetyltransferase (GNAT) family protein</fullName>
    </submittedName>
</protein>
<evidence type="ECO:0000256" key="2">
    <source>
        <dbReference type="ARBA" id="ARBA00023315"/>
    </source>
</evidence>
<dbReference type="GO" id="GO:0016747">
    <property type="term" value="F:acyltransferase activity, transferring groups other than amino-acyl groups"/>
    <property type="evidence" value="ECO:0007669"/>
    <property type="project" value="InterPro"/>
</dbReference>
<dbReference type="InterPro" id="IPR016181">
    <property type="entry name" value="Acyl_CoA_acyltransferase"/>
</dbReference>
<reference evidence="4 5" key="1">
    <citation type="submission" date="2019-02" db="EMBL/GenBank/DDBJ databases">
        <title>Investigation of anaerobic lignin degradation for improved lignocellulosic biofuels.</title>
        <authorList>
            <person name="Deangelis K."/>
        </authorList>
    </citation>
    <scope>NUCLEOTIDE SEQUENCE [LARGE SCALE GENOMIC DNA]</scope>
    <source>
        <strain evidence="4 5">159R</strain>
    </source>
</reference>
<dbReference type="SUPFAM" id="SSF55729">
    <property type="entry name" value="Acyl-CoA N-acyltransferases (Nat)"/>
    <property type="match status" value="1"/>
</dbReference>
<dbReference type="InterPro" id="IPR000182">
    <property type="entry name" value="GNAT_dom"/>
</dbReference>
<organism evidence="4 5">
    <name type="scientific">Sodalis ligni</name>
    <dbReference type="NCBI Taxonomy" id="2697027"/>
    <lineage>
        <taxon>Bacteria</taxon>
        <taxon>Pseudomonadati</taxon>
        <taxon>Pseudomonadota</taxon>
        <taxon>Gammaproteobacteria</taxon>
        <taxon>Enterobacterales</taxon>
        <taxon>Bruguierivoracaceae</taxon>
        <taxon>Sodalis</taxon>
    </lineage>
</organism>
<evidence type="ECO:0000259" key="3">
    <source>
        <dbReference type="PROSITE" id="PS51186"/>
    </source>
</evidence>
<evidence type="ECO:0000256" key="1">
    <source>
        <dbReference type="ARBA" id="ARBA00022679"/>
    </source>
</evidence>
<name>A0A4R1N7W1_9GAMM</name>
<comment type="caution">
    <text evidence="4">The sequence shown here is derived from an EMBL/GenBank/DDBJ whole genome shotgun (WGS) entry which is preliminary data.</text>
</comment>
<evidence type="ECO:0000313" key="4">
    <source>
        <dbReference type="EMBL" id="TCL03384.1"/>
    </source>
</evidence>
<dbReference type="Pfam" id="PF00583">
    <property type="entry name" value="Acetyltransf_1"/>
    <property type="match status" value="1"/>
</dbReference>
<keyword evidence="5" id="KW-1185">Reference proteome</keyword>
<dbReference type="Gene3D" id="3.40.630.30">
    <property type="match status" value="1"/>
</dbReference>
<evidence type="ECO:0000313" key="5">
    <source>
        <dbReference type="Proteomes" id="UP000294555"/>
    </source>
</evidence>
<sequence>MLVPIKGHGKEFEAYRTLFIHEYEMDLVRNHKLNDYDAHEKAVNIIDSSFLAEAGKNNNVLYRIVKSLEGTQHNVGYIWILSSAKDNTAFIMDFYILPEYRKQRLGTEALTELFYQLAQNGNTAITLRVDPDNLAAHNLYKKVGFAVTGINMARKLNSAAF</sequence>
<accession>A0A4R1N7W1</accession>
<feature type="domain" description="N-acetyltransferase" evidence="3">
    <location>
        <begin position="18"/>
        <end position="161"/>
    </location>
</feature>
<dbReference type="EMBL" id="SJOI01000001">
    <property type="protein sequence ID" value="TCL03384.1"/>
    <property type="molecule type" value="Genomic_DNA"/>
</dbReference>
<proteinExistence type="predicted"/>
<dbReference type="PROSITE" id="PS51186">
    <property type="entry name" value="GNAT"/>
    <property type="match status" value="1"/>
</dbReference>
<dbReference type="PANTHER" id="PTHR43420">
    <property type="entry name" value="ACETYLTRANSFERASE"/>
    <property type="match status" value="1"/>
</dbReference>
<dbReference type="Proteomes" id="UP000294555">
    <property type="component" value="Unassembled WGS sequence"/>
</dbReference>
<keyword evidence="1 4" id="KW-0808">Transferase</keyword>
<keyword evidence="2" id="KW-0012">Acyltransferase</keyword>
<dbReference type="OrthoDB" id="1858440at2"/>
<dbReference type="AlphaFoldDB" id="A0A4R1N7W1"/>
<gene>
    <name evidence="4" type="ORF">EZJ58_1452</name>
</gene>